<name>K6YTQ6_9ALTE</name>
<dbReference type="RefSeq" id="WP_008844486.1">
    <property type="nucleotide sequence ID" value="NZ_BAEN01000038.1"/>
</dbReference>
<dbReference type="Proteomes" id="UP000006334">
    <property type="component" value="Unassembled WGS sequence"/>
</dbReference>
<proteinExistence type="predicted"/>
<evidence type="ECO:0000313" key="2">
    <source>
        <dbReference type="Proteomes" id="UP000006334"/>
    </source>
</evidence>
<reference evidence="1 2" key="1">
    <citation type="journal article" date="2017" name="Antonie Van Leeuwenhoek">
        <title>Rhizobium rhizosphaerae sp. nov., a novel species isolated from rice rhizosphere.</title>
        <authorList>
            <person name="Zhao J.J."/>
            <person name="Zhang J."/>
            <person name="Zhang R.J."/>
            <person name="Zhang C.W."/>
            <person name="Yin H.Q."/>
            <person name="Zhang X.X."/>
        </authorList>
    </citation>
    <scope>NUCLEOTIDE SEQUENCE [LARGE SCALE GENOMIC DNA]</scope>
    <source>
        <strain evidence="1 2">E3</strain>
    </source>
</reference>
<evidence type="ECO:0000313" key="1">
    <source>
        <dbReference type="EMBL" id="GAC14670.1"/>
    </source>
</evidence>
<protein>
    <submittedName>
        <fullName evidence="1">Uncharacterized protein</fullName>
    </submittedName>
</protein>
<dbReference type="AlphaFoldDB" id="K6YTQ6"/>
<dbReference type="OrthoDB" id="8550085at2"/>
<gene>
    <name evidence="1" type="ORF">GLIP_2042</name>
</gene>
<organism evidence="1 2">
    <name type="scientific">Aliiglaciecola lipolytica E3</name>
    <dbReference type="NCBI Taxonomy" id="1127673"/>
    <lineage>
        <taxon>Bacteria</taxon>
        <taxon>Pseudomonadati</taxon>
        <taxon>Pseudomonadota</taxon>
        <taxon>Gammaproteobacteria</taxon>
        <taxon>Alteromonadales</taxon>
        <taxon>Alteromonadaceae</taxon>
        <taxon>Aliiglaciecola</taxon>
    </lineage>
</organism>
<sequence length="170" mass="19333">METIENESTIATFDEFFNLVFDVLFLSYRSSKLLFPIEVRSEFEEACLKELKKGIETSQESETIDEYRASFSAYFNDSLTNPKTDLEYEAIAKAGLEEGSTELNFKFAEISRSNSIFHQQGGIMNLKNLLSKVSILLKSIVGAIPVLGSSLQELIDFIKEMFEELHGRNF</sequence>
<keyword evidence="2" id="KW-1185">Reference proteome</keyword>
<comment type="caution">
    <text evidence="1">The sequence shown here is derived from an EMBL/GenBank/DDBJ whole genome shotgun (WGS) entry which is preliminary data.</text>
</comment>
<accession>K6YTQ6</accession>
<dbReference type="EMBL" id="BAEN01000038">
    <property type="protein sequence ID" value="GAC14670.1"/>
    <property type="molecule type" value="Genomic_DNA"/>
</dbReference>